<keyword evidence="1" id="KW-0472">Membrane</keyword>
<keyword evidence="3" id="KW-1185">Reference proteome</keyword>
<comment type="caution">
    <text evidence="2">The sequence shown here is derived from an EMBL/GenBank/DDBJ whole genome shotgun (WGS) entry which is preliminary data.</text>
</comment>
<evidence type="ECO:0000313" key="2">
    <source>
        <dbReference type="EMBL" id="ONH65438.1"/>
    </source>
</evidence>
<dbReference type="EMBL" id="MPUK01000011">
    <property type="protein sequence ID" value="ONH65438.1"/>
    <property type="molecule type" value="Genomic_DNA"/>
</dbReference>
<organism evidence="2 3">
    <name type="scientific">Cyberlindnera fabianii</name>
    <name type="common">Yeast</name>
    <name type="synonym">Hansenula fabianii</name>
    <dbReference type="NCBI Taxonomy" id="36022"/>
    <lineage>
        <taxon>Eukaryota</taxon>
        <taxon>Fungi</taxon>
        <taxon>Dikarya</taxon>
        <taxon>Ascomycota</taxon>
        <taxon>Saccharomycotina</taxon>
        <taxon>Saccharomycetes</taxon>
        <taxon>Phaffomycetales</taxon>
        <taxon>Phaffomycetaceae</taxon>
        <taxon>Cyberlindnera</taxon>
    </lineage>
</organism>
<dbReference type="InterPro" id="IPR016509">
    <property type="entry name" value="Fig1"/>
</dbReference>
<accession>A0A1V2L0L0</accession>
<feature type="transmembrane region" description="Helical" evidence="1">
    <location>
        <begin position="176"/>
        <end position="197"/>
    </location>
</feature>
<dbReference type="Proteomes" id="UP000189513">
    <property type="component" value="Unassembled WGS sequence"/>
</dbReference>
<dbReference type="GO" id="GO:0043332">
    <property type="term" value="C:mating projection tip"/>
    <property type="evidence" value="ECO:0007669"/>
    <property type="project" value="TreeGrafter"/>
</dbReference>
<sequence length="259" mass="28481">MMLSVAWLALKRMPRIMCLVFLFITIFLLAFLLLGCTQESSVYSSTFLIRYSFNKSSSIFPLIEKSFTSKNLTGYEDMIVRTGYLGLCVDVGDDITCTGRKDFSVLNSISAVNVYTVNSNTSSTTLDLIALAADFTDDIVHPYVLIATIVLSIVQFLALFYVVIPSLPAKHIITKFNLILAPVLALLWGFGSMWTHVAADAGQSLVEKASMGIVQAHIGKKAAALTWTPFTFLLIVALTVVGLYFRDLNKIIDAVDPKV</sequence>
<dbReference type="PANTHER" id="PTHR28092:SF1">
    <property type="entry name" value="FACTOR-INDUCED GENE 1 PROTEIN"/>
    <property type="match status" value="1"/>
</dbReference>
<protein>
    <submittedName>
        <fullName evidence="2">Factor-induced gene 1 protein</fullName>
    </submittedName>
</protein>
<feature type="transmembrane region" description="Helical" evidence="1">
    <location>
        <begin position="143"/>
        <end position="164"/>
    </location>
</feature>
<dbReference type="OMA" id="YFGICVN"/>
<name>A0A1V2L0L0_CYBFA</name>
<keyword evidence="1" id="KW-1133">Transmembrane helix</keyword>
<evidence type="ECO:0000313" key="3">
    <source>
        <dbReference type="Proteomes" id="UP000189513"/>
    </source>
</evidence>
<gene>
    <name evidence="2" type="ORF">BON22_4790</name>
</gene>
<proteinExistence type="predicted"/>
<dbReference type="Pfam" id="PF12351">
    <property type="entry name" value="Fig1"/>
    <property type="match status" value="1"/>
</dbReference>
<dbReference type="InterPro" id="IPR033481">
    <property type="entry name" value="Dni1/Fig1"/>
</dbReference>
<dbReference type="PANTHER" id="PTHR28092">
    <property type="entry name" value="FACTOR-INDUCED GENE 1 PROTEIN"/>
    <property type="match status" value="1"/>
</dbReference>
<keyword evidence="1" id="KW-0812">Transmembrane</keyword>
<evidence type="ECO:0000256" key="1">
    <source>
        <dbReference type="SAM" id="Phobius"/>
    </source>
</evidence>
<dbReference type="AlphaFoldDB" id="A0A1V2L0L0"/>
<feature type="transmembrane region" description="Helical" evidence="1">
    <location>
        <begin position="224"/>
        <end position="245"/>
    </location>
</feature>
<dbReference type="GO" id="GO:0016020">
    <property type="term" value="C:membrane"/>
    <property type="evidence" value="ECO:0007669"/>
    <property type="project" value="InterPro"/>
</dbReference>
<reference evidence="3" key="1">
    <citation type="journal article" date="2017" name="Genome Announc.">
        <title>Genome sequences of Cyberlindnera fabianii 65, Pichia kudriavzevii 129, and Saccharomyces cerevisiae 131 isolated from fermented masau fruits in Zimbabwe.</title>
        <authorList>
            <person name="van Rijswijck I.M.H."/>
            <person name="Derks M.F.L."/>
            <person name="Abee T."/>
            <person name="de Ridder D."/>
            <person name="Smid E.J."/>
        </authorList>
    </citation>
    <scope>NUCLEOTIDE SEQUENCE [LARGE SCALE GENOMIC DNA]</scope>
    <source>
        <strain evidence="3">65</strain>
    </source>
</reference>
<dbReference type="PIRSF" id="PIRSF007138">
    <property type="entry name" value="FIG1"/>
    <property type="match status" value="1"/>
</dbReference>
<dbReference type="VEuPathDB" id="FungiDB:BON22_4790"/>
<dbReference type="GO" id="GO:0000747">
    <property type="term" value="P:conjugation with cellular fusion"/>
    <property type="evidence" value="ECO:0007669"/>
    <property type="project" value="TreeGrafter"/>
</dbReference>